<dbReference type="PROSITE" id="PS51819">
    <property type="entry name" value="VOC"/>
    <property type="match status" value="1"/>
</dbReference>
<keyword evidence="3" id="KW-1185">Reference proteome</keyword>
<evidence type="ECO:0000313" key="2">
    <source>
        <dbReference type="EMBL" id="MFC4870270.1"/>
    </source>
</evidence>
<feature type="domain" description="VOC" evidence="1">
    <location>
        <begin position="8"/>
        <end position="131"/>
    </location>
</feature>
<dbReference type="SUPFAM" id="SSF54593">
    <property type="entry name" value="Glyoxalase/Bleomycin resistance protein/Dihydroxybiphenyl dioxygenase"/>
    <property type="match status" value="1"/>
</dbReference>
<dbReference type="Pfam" id="PF00903">
    <property type="entry name" value="Glyoxalase"/>
    <property type="match status" value="1"/>
</dbReference>
<dbReference type="InterPro" id="IPR050383">
    <property type="entry name" value="GlyoxalaseI/FosfomycinResist"/>
</dbReference>
<dbReference type="Proteomes" id="UP001595818">
    <property type="component" value="Unassembled WGS sequence"/>
</dbReference>
<gene>
    <name evidence="2" type="ORF">ACFPFU_01125</name>
</gene>
<dbReference type="InterPro" id="IPR029068">
    <property type="entry name" value="Glyas_Bleomycin-R_OHBP_Dase"/>
</dbReference>
<reference evidence="3" key="1">
    <citation type="journal article" date="2019" name="Int. J. Syst. Evol. Microbiol.">
        <title>The Global Catalogue of Microorganisms (GCM) 10K type strain sequencing project: providing services to taxonomists for standard genome sequencing and annotation.</title>
        <authorList>
            <consortium name="The Broad Institute Genomics Platform"/>
            <consortium name="The Broad Institute Genome Sequencing Center for Infectious Disease"/>
            <person name="Wu L."/>
            <person name="Ma J."/>
        </authorList>
    </citation>
    <scope>NUCLEOTIDE SEQUENCE [LARGE SCALE GENOMIC DNA]</scope>
    <source>
        <strain evidence="3">CGMCC 4.7466</strain>
    </source>
</reference>
<sequence length="132" mass="15376">MNSYSQTRINHLAVYVKDLKESSHFYEKVVGLKEIDEPFKDGLHAWYEMGDGVSLHLIEREEPWTNPTIDKTNHLCFSVADLDAFIARLGQNKISFEDWPGNQGEINIRPDGIKQIYIRDPSGYWLEINDEY</sequence>
<dbReference type="Gene3D" id="3.10.180.10">
    <property type="entry name" value="2,3-Dihydroxybiphenyl 1,2-Dioxygenase, domain 1"/>
    <property type="match status" value="1"/>
</dbReference>
<evidence type="ECO:0000313" key="3">
    <source>
        <dbReference type="Proteomes" id="UP001595818"/>
    </source>
</evidence>
<organism evidence="2 3">
    <name type="scientific">Negadavirga shengliensis</name>
    <dbReference type="NCBI Taxonomy" id="1389218"/>
    <lineage>
        <taxon>Bacteria</taxon>
        <taxon>Pseudomonadati</taxon>
        <taxon>Bacteroidota</taxon>
        <taxon>Cytophagia</taxon>
        <taxon>Cytophagales</taxon>
        <taxon>Cyclobacteriaceae</taxon>
        <taxon>Negadavirga</taxon>
    </lineage>
</organism>
<dbReference type="PANTHER" id="PTHR21366:SF22">
    <property type="entry name" value="VOC DOMAIN-CONTAINING PROTEIN"/>
    <property type="match status" value="1"/>
</dbReference>
<accession>A0ABV9SV73</accession>
<dbReference type="InterPro" id="IPR037523">
    <property type="entry name" value="VOC_core"/>
</dbReference>
<dbReference type="InterPro" id="IPR004360">
    <property type="entry name" value="Glyas_Fos-R_dOase_dom"/>
</dbReference>
<comment type="caution">
    <text evidence="2">The sequence shown here is derived from an EMBL/GenBank/DDBJ whole genome shotgun (WGS) entry which is preliminary data.</text>
</comment>
<evidence type="ECO:0000259" key="1">
    <source>
        <dbReference type="PROSITE" id="PS51819"/>
    </source>
</evidence>
<protein>
    <submittedName>
        <fullName evidence="2">VOC family protein</fullName>
    </submittedName>
</protein>
<dbReference type="EMBL" id="JBHSJJ010000001">
    <property type="protein sequence ID" value="MFC4870270.1"/>
    <property type="molecule type" value="Genomic_DNA"/>
</dbReference>
<dbReference type="RefSeq" id="WP_377060661.1">
    <property type="nucleotide sequence ID" value="NZ_JBHSJJ010000001.1"/>
</dbReference>
<proteinExistence type="predicted"/>
<dbReference type="PANTHER" id="PTHR21366">
    <property type="entry name" value="GLYOXALASE FAMILY PROTEIN"/>
    <property type="match status" value="1"/>
</dbReference>
<name>A0ABV9SV73_9BACT</name>